<sequence length="175" mass="20330">MGRILVQKGNLLASHRFLFREYHSGHIKSDARSNKPTLSAEEFLDLNSIHLVQDPFVVWVERYKVYVSIKKDLRQQKIFYPISIYQFLQHASFGTSSSYKMSLGKNEYVNLLEAQRQLHIQRMAPIMGPSYTISWGAFQQHFEEQELKAWPIITRHASLLSPAFYITIPPQTSVS</sequence>
<proteinExistence type="predicted"/>
<protein>
    <submittedName>
        <fullName evidence="1">Uncharacterized protein</fullName>
    </submittedName>
</protein>
<dbReference type="AlphaFoldDB" id="A0A843XM68"/>
<reference evidence="1" key="1">
    <citation type="submission" date="2017-07" db="EMBL/GenBank/DDBJ databases">
        <title>Taro Niue Genome Assembly and Annotation.</title>
        <authorList>
            <person name="Atibalentja N."/>
            <person name="Keating K."/>
            <person name="Fields C.J."/>
        </authorList>
    </citation>
    <scope>NUCLEOTIDE SEQUENCE</scope>
    <source>
        <strain evidence="1">Niue_2</strain>
        <tissue evidence="1">Leaf</tissue>
    </source>
</reference>
<gene>
    <name evidence="1" type="ORF">Taro_053445</name>
</gene>
<accession>A0A843XM68</accession>
<evidence type="ECO:0000313" key="2">
    <source>
        <dbReference type="Proteomes" id="UP000652761"/>
    </source>
</evidence>
<dbReference type="EMBL" id="NMUH01009813">
    <property type="protein sequence ID" value="MQM20426.1"/>
    <property type="molecule type" value="Genomic_DNA"/>
</dbReference>
<evidence type="ECO:0000313" key="1">
    <source>
        <dbReference type="EMBL" id="MQM20426.1"/>
    </source>
</evidence>
<keyword evidence="2" id="KW-1185">Reference proteome</keyword>
<dbReference type="Proteomes" id="UP000652761">
    <property type="component" value="Unassembled WGS sequence"/>
</dbReference>
<organism evidence="1 2">
    <name type="scientific">Colocasia esculenta</name>
    <name type="common">Wild taro</name>
    <name type="synonym">Arum esculentum</name>
    <dbReference type="NCBI Taxonomy" id="4460"/>
    <lineage>
        <taxon>Eukaryota</taxon>
        <taxon>Viridiplantae</taxon>
        <taxon>Streptophyta</taxon>
        <taxon>Embryophyta</taxon>
        <taxon>Tracheophyta</taxon>
        <taxon>Spermatophyta</taxon>
        <taxon>Magnoliopsida</taxon>
        <taxon>Liliopsida</taxon>
        <taxon>Araceae</taxon>
        <taxon>Aroideae</taxon>
        <taxon>Colocasieae</taxon>
        <taxon>Colocasia</taxon>
    </lineage>
</organism>
<name>A0A843XM68_COLES</name>
<comment type="caution">
    <text evidence="1">The sequence shown here is derived from an EMBL/GenBank/DDBJ whole genome shotgun (WGS) entry which is preliminary data.</text>
</comment>